<reference evidence="1 2" key="1">
    <citation type="submission" date="2015-10" db="EMBL/GenBank/DDBJ databases">
        <title>Genome sequence of Chryseobacterium greenlandense.</title>
        <authorList>
            <person name="Newman J."/>
            <person name="Fischer K."/>
            <person name="Miller J."/>
        </authorList>
    </citation>
    <scope>NUCLEOTIDE SEQUENCE [LARGE SCALE GENOMIC DNA]</scope>
    <source>
        <strain evidence="1 2">UMB34</strain>
    </source>
</reference>
<name>A0A117KD18_9FLAO</name>
<dbReference type="AlphaFoldDB" id="A0A117KD18"/>
<organism evidence="1 2">
    <name type="scientific">Chryseobacterium aquaticum subsp. greenlandense</name>
    <dbReference type="NCBI Taxonomy" id="345663"/>
    <lineage>
        <taxon>Bacteria</taxon>
        <taxon>Pseudomonadati</taxon>
        <taxon>Bacteroidota</taxon>
        <taxon>Flavobacteriia</taxon>
        <taxon>Flavobacteriales</taxon>
        <taxon>Weeksellaceae</taxon>
        <taxon>Chryseobacterium group</taxon>
        <taxon>Chryseobacterium</taxon>
    </lineage>
</organism>
<evidence type="ECO:0000313" key="1">
    <source>
        <dbReference type="EMBL" id="KUJ58318.1"/>
    </source>
</evidence>
<dbReference type="EMBL" id="LMAI01000001">
    <property type="protein sequence ID" value="KUJ58318.1"/>
    <property type="molecule type" value="Genomic_DNA"/>
</dbReference>
<accession>A0A117KD18</accession>
<gene>
    <name evidence="1" type="ORF">AR686_00495</name>
</gene>
<protein>
    <recommendedName>
        <fullName evidence="3">HNH endonuclease</fullName>
    </recommendedName>
</protein>
<sequence>MACSRGKANPNNFTKIKLFANSGGYCQNPECNEPLFKTFSSKEIHIAEIAHIISVNEGARKNSVMKSVDKGNYNNLILLCPTCHTVIDKNEEDFPESLILQWKVNHEENLAKVFSVKKFDNREAVKQIIDPLFLENKTIFDVYGPETEERFNPESEMPELWLNKIRTIIIPNNRKILNIIEANYHLLNDNEKEKFQNFKQHINDFEAKHIFNSTTTGIRFPKEIVSIYV</sequence>
<dbReference type="Proteomes" id="UP000054388">
    <property type="component" value="Unassembled WGS sequence"/>
</dbReference>
<evidence type="ECO:0008006" key="3">
    <source>
        <dbReference type="Google" id="ProtNLM"/>
    </source>
</evidence>
<evidence type="ECO:0000313" key="2">
    <source>
        <dbReference type="Proteomes" id="UP000054388"/>
    </source>
</evidence>
<dbReference type="RefSeq" id="WP_059135382.1">
    <property type="nucleotide sequence ID" value="NZ_LMAI01000001.1"/>
</dbReference>
<proteinExistence type="predicted"/>
<comment type="caution">
    <text evidence="1">The sequence shown here is derived from an EMBL/GenBank/DDBJ whole genome shotgun (WGS) entry which is preliminary data.</text>
</comment>